<name>A0A9D4PA84_RHISA</name>
<dbReference type="EMBL" id="JABSTV010001255">
    <property type="protein sequence ID" value="KAH7935060.1"/>
    <property type="molecule type" value="Genomic_DNA"/>
</dbReference>
<protein>
    <submittedName>
        <fullName evidence="1">Uncharacterized protein</fullName>
    </submittedName>
</protein>
<accession>A0A9D4PA84</accession>
<reference evidence="1" key="2">
    <citation type="submission" date="2021-09" db="EMBL/GenBank/DDBJ databases">
        <authorList>
            <person name="Jia N."/>
            <person name="Wang J."/>
            <person name="Shi W."/>
            <person name="Du L."/>
            <person name="Sun Y."/>
            <person name="Zhan W."/>
            <person name="Jiang J."/>
            <person name="Wang Q."/>
            <person name="Zhang B."/>
            <person name="Ji P."/>
            <person name="Sakyi L.B."/>
            <person name="Cui X."/>
            <person name="Yuan T."/>
            <person name="Jiang B."/>
            <person name="Yang W."/>
            <person name="Lam T.T.-Y."/>
            <person name="Chang Q."/>
            <person name="Ding S."/>
            <person name="Wang X."/>
            <person name="Zhu J."/>
            <person name="Ruan X."/>
            <person name="Zhao L."/>
            <person name="Wei J."/>
            <person name="Que T."/>
            <person name="Du C."/>
            <person name="Cheng J."/>
            <person name="Dai P."/>
            <person name="Han X."/>
            <person name="Huang E."/>
            <person name="Gao Y."/>
            <person name="Liu J."/>
            <person name="Shao H."/>
            <person name="Ye R."/>
            <person name="Li L."/>
            <person name="Wei W."/>
            <person name="Wang X."/>
            <person name="Wang C."/>
            <person name="Huo Q."/>
            <person name="Li W."/>
            <person name="Guo W."/>
            <person name="Chen H."/>
            <person name="Chen S."/>
            <person name="Zhou L."/>
            <person name="Zhou L."/>
            <person name="Ni X."/>
            <person name="Tian J."/>
            <person name="Zhou Y."/>
            <person name="Sheng Y."/>
            <person name="Liu T."/>
            <person name="Pan Y."/>
            <person name="Xia L."/>
            <person name="Li J."/>
            <person name="Zhao F."/>
            <person name="Cao W."/>
        </authorList>
    </citation>
    <scope>NUCLEOTIDE SEQUENCE</scope>
    <source>
        <strain evidence="1">Rsan-2018</strain>
        <tissue evidence="1">Larvae</tissue>
    </source>
</reference>
<evidence type="ECO:0000313" key="2">
    <source>
        <dbReference type="Proteomes" id="UP000821837"/>
    </source>
</evidence>
<sequence length="97" mass="10934">MDLLKVPEVLQLAGNVTENWKRFKQTFESFLQATAATDQPKTEASKAALLLSTSGDEALDVFNNFQFGPNEDKKDYSTVVRQFDAYCAEVSNEVHER</sequence>
<gene>
    <name evidence="1" type="ORF">HPB52_003625</name>
</gene>
<keyword evidence="2" id="KW-1185">Reference proteome</keyword>
<organism evidence="1 2">
    <name type="scientific">Rhipicephalus sanguineus</name>
    <name type="common">Brown dog tick</name>
    <name type="synonym">Ixodes sanguineus</name>
    <dbReference type="NCBI Taxonomy" id="34632"/>
    <lineage>
        <taxon>Eukaryota</taxon>
        <taxon>Metazoa</taxon>
        <taxon>Ecdysozoa</taxon>
        <taxon>Arthropoda</taxon>
        <taxon>Chelicerata</taxon>
        <taxon>Arachnida</taxon>
        <taxon>Acari</taxon>
        <taxon>Parasitiformes</taxon>
        <taxon>Ixodida</taxon>
        <taxon>Ixodoidea</taxon>
        <taxon>Ixodidae</taxon>
        <taxon>Rhipicephalinae</taxon>
        <taxon>Rhipicephalus</taxon>
        <taxon>Rhipicephalus</taxon>
    </lineage>
</organism>
<reference evidence="1" key="1">
    <citation type="journal article" date="2020" name="Cell">
        <title>Large-Scale Comparative Analyses of Tick Genomes Elucidate Their Genetic Diversity and Vector Capacities.</title>
        <authorList>
            <consortium name="Tick Genome and Microbiome Consortium (TIGMIC)"/>
            <person name="Jia N."/>
            <person name="Wang J."/>
            <person name="Shi W."/>
            <person name="Du L."/>
            <person name="Sun Y."/>
            <person name="Zhan W."/>
            <person name="Jiang J.F."/>
            <person name="Wang Q."/>
            <person name="Zhang B."/>
            <person name="Ji P."/>
            <person name="Bell-Sakyi L."/>
            <person name="Cui X.M."/>
            <person name="Yuan T.T."/>
            <person name="Jiang B.G."/>
            <person name="Yang W.F."/>
            <person name="Lam T.T."/>
            <person name="Chang Q.C."/>
            <person name="Ding S.J."/>
            <person name="Wang X.J."/>
            <person name="Zhu J.G."/>
            <person name="Ruan X.D."/>
            <person name="Zhao L."/>
            <person name="Wei J.T."/>
            <person name="Ye R.Z."/>
            <person name="Que T.C."/>
            <person name="Du C.H."/>
            <person name="Zhou Y.H."/>
            <person name="Cheng J.X."/>
            <person name="Dai P.F."/>
            <person name="Guo W.B."/>
            <person name="Han X.H."/>
            <person name="Huang E.J."/>
            <person name="Li L.F."/>
            <person name="Wei W."/>
            <person name="Gao Y.C."/>
            <person name="Liu J.Z."/>
            <person name="Shao H.Z."/>
            <person name="Wang X."/>
            <person name="Wang C.C."/>
            <person name="Yang T.C."/>
            <person name="Huo Q.B."/>
            <person name="Li W."/>
            <person name="Chen H.Y."/>
            <person name="Chen S.E."/>
            <person name="Zhou L.G."/>
            <person name="Ni X.B."/>
            <person name="Tian J.H."/>
            <person name="Sheng Y."/>
            <person name="Liu T."/>
            <person name="Pan Y.S."/>
            <person name="Xia L.Y."/>
            <person name="Li J."/>
            <person name="Zhao F."/>
            <person name="Cao W.C."/>
        </authorList>
    </citation>
    <scope>NUCLEOTIDE SEQUENCE</scope>
    <source>
        <strain evidence="1">Rsan-2018</strain>
    </source>
</reference>
<proteinExistence type="predicted"/>
<dbReference type="AlphaFoldDB" id="A0A9D4PA84"/>
<evidence type="ECO:0000313" key="1">
    <source>
        <dbReference type="EMBL" id="KAH7935060.1"/>
    </source>
</evidence>
<dbReference type="VEuPathDB" id="VectorBase:RSAN_047105"/>
<dbReference type="Proteomes" id="UP000821837">
    <property type="component" value="Unassembled WGS sequence"/>
</dbReference>
<comment type="caution">
    <text evidence="1">The sequence shown here is derived from an EMBL/GenBank/DDBJ whole genome shotgun (WGS) entry which is preliminary data.</text>
</comment>